<dbReference type="Proteomes" id="UP000612349">
    <property type="component" value="Unassembled WGS sequence"/>
</dbReference>
<organism evidence="13 14">
    <name type="scientific">Croceicoccus mobilis</name>
    <dbReference type="NCBI Taxonomy" id="1703339"/>
    <lineage>
        <taxon>Bacteria</taxon>
        <taxon>Pseudomonadati</taxon>
        <taxon>Pseudomonadota</taxon>
        <taxon>Alphaproteobacteria</taxon>
        <taxon>Sphingomonadales</taxon>
        <taxon>Erythrobacteraceae</taxon>
        <taxon>Croceicoccus</taxon>
    </lineage>
</organism>
<comment type="caution">
    <text evidence="13">The sequence shown here is derived from an EMBL/GenBank/DDBJ whole genome shotgun (WGS) entry which is preliminary data.</text>
</comment>
<dbReference type="Gene3D" id="3.30.420.40">
    <property type="match status" value="2"/>
</dbReference>
<comment type="cofactor">
    <cofactor evidence="1">
        <name>Mg(2+)</name>
        <dbReference type="ChEBI" id="CHEBI:18420"/>
    </cofactor>
</comment>
<dbReference type="InterPro" id="IPR043129">
    <property type="entry name" value="ATPase_NBD"/>
</dbReference>
<dbReference type="InterPro" id="IPR049874">
    <property type="entry name" value="ROK_cs"/>
</dbReference>
<dbReference type="Pfam" id="PF00480">
    <property type="entry name" value="ROK"/>
    <property type="match status" value="1"/>
</dbReference>
<evidence type="ECO:0000256" key="11">
    <source>
        <dbReference type="ARBA" id="ARBA00038887"/>
    </source>
</evidence>
<dbReference type="AlphaFoldDB" id="A0A916YY39"/>
<evidence type="ECO:0000256" key="1">
    <source>
        <dbReference type="ARBA" id="ARBA00001946"/>
    </source>
</evidence>
<gene>
    <name evidence="13" type="ORF">GCM10010990_16100</name>
</gene>
<evidence type="ECO:0000256" key="6">
    <source>
        <dbReference type="ARBA" id="ARBA00022777"/>
    </source>
</evidence>
<evidence type="ECO:0000256" key="9">
    <source>
        <dbReference type="ARBA" id="ARBA00022842"/>
    </source>
</evidence>
<dbReference type="RefSeq" id="WP_066771101.1">
    <property type="nucleotide sequence ID" value="NZ_BMIP01000003.1"/>
</dbReference>
<dbReference type="PROSITE" id="PS01125">
    <property type="entry name" value="ROK"/>
    <property type="match status" value="1"/>
</dbReference>
<evidence type="ECO:0000256" key="4">
    <source>
        <dbReference type="ARBA" id="ARBA00022723"/>
    </source>
</evidence>
<keyword evidence="5" id="KW-0547">Nucleotide-binding</keyword>
<keyword evidence="10" id="KW-0119">Carbohydrate metabolism</keyword>
<sequence length="311" mass="31884">MSDTPGVLGAIEAGGTKFLCAIAGADGRIIDELRIPTETPEQTLGAAGRFFAESIAAHGSLAALGIGSFGPLSLNPAADDYGHITTTPKPGWQNADLIGHFREVTNAPIAFDTDVNCAAIGEHLFGSGRGLDSFCYVTVGTGIGVGVFIAGAPHGGANHPEAGHIPLPRAQGDEGFAGICPFHGDCAEGMASGPAMRARWGQPAESLPDDHPAWEIEADYLAALCATLSYVVRPERIVLGGGVMEAPSMLGRVRESLLRKLGGYDASLAALSMGDYLAPPTAGASTGLTGALALAHRTAYGEWPAGWSPEP</sequence>
<dbReference type="EMBL" id="BMIP01000003">
    <property type="protein sequence ID" value="GGD67408.1"/>
    <property type="molecule type" value="Genomic_DNA"/>
</dbReference>
<evidence type="ECO:0000256" key="7">
    <source>
        <dbReference type="ARBA" id="ARBA00022833"/>
    </source>
</evidence>
<evidence type="ECO:0000313" key="14">
    <source>
        <dbReference type="Proteomes" id="UP000612349"/>
    </source>
</evidence>
<proteinExistence type="inferred from homology"/>
<evidence type="ECO:0000313" key="13">
    <source>
        <dbReference type="EMBL" id="GGD67408.1"/>
    </source>
</evidence>
<evidence type="ECO:0000256" key="10">
    <source>
        <dbReference type="ARBA" id="ARBA00023277"/>
    </source>
</evidence>
<accession>A0A916YY39</accession>
<dbReference type="CDD" id="cd24067">
    <property type="entry name" value="ASKHA_NBD_ROK_BsFRK-like"/>
    <property type="match status" value="1"/>
</dbReference>
<dbReference type="GO" id="GO:0008865">
    <property type="term" value="F:fructokinase activity"/>
    <property type="evidence" value="ECO:0007669"/>
    <property type="project" value="UniProtKB-EC"/>
</dbReference>
<evidence type="ECO:0000256" key="12">
    <source>
        <dbReference type="ARBA" id="ARBA00048451"/>
    </source>
</evidence>
<dbReference type="PANTHER" id="PTHR42742">
    <property type="entry name" value="TRANSCRIPTIONAL REPRESSOR MPRA"/>
    <property type="match status" value="1"/>
</dbReference>
<dbReference type="FunFam" id="3.30.420.40:FF:000153">
    <property type="entry name" value="Putative fructokinase"/>
    <property type="match status" value="1"/>
</dbReference>
<keyword evidence="3" id="KW-0808">Transferase</keyword>
<dbReference type="OrthoDB" id="9783435at2"/>
<keyword evidence="6" id="KW-0418">Kinase</keyword>
<reference evidence="13" key="1">
    <citation type="journal article" date="2014" name="Int. J. Syst. Evol. Microbiol.">
        <title>Complete genome sequence of Corynebacterium casei LMG S-19264T (=DSM 44701T), isolated from a smear-ripened cheese.</title>
        <authorList>
            <consortium name="US DOE Joint Genome Institute (JGI-PGF)"/>
            <person name="Walter F."/>
            <person name="Albersmeier A."/>
            <person name="Kalinowski J."/>
            <person name="Ruckert C."/>
        </authorList>
    </citation>
    <scope>NUCLEOTIDE SEQUENCE</scope>
    <source>
        <strain evidence="13">CGMCC 1.15360</strain>
    </source>
</reference>
<dbReference type="InterPro" id="IPR000600">
    <property type="entry name" value="ROK"/>
</dbReference>
<comment type="catalytic activity">
    <reaction evidence="12">
        <text>D-fructose + ATP = D-fructose 6-phosphate + ADP + H(+)</text>
        <dbReference type="Rhea" id="RHEA:16125"/>
        <dbReference type="ChEBI" id="CHEBI:15378"/>
        <dbReference type="ChEBI" id="CHEBI:30616"/>
        <dbReference type="ChEBI" id="CHEBI:37721"/>
        <dbReference type="ChEBI" id="CHEBI:61527"/>
        <dbReference type="ChEBI" id="CHEBI:456216"/>
        <dbReference type="EC" id="2.7.1.4"/>
    </reaction>
</comment>
<dbReference type="PANTHER" id="PTHR42742:SF3">
    <property type="entry name" value="FRUCTOKINASE"/>
    <property type="match status" value="1"/>
</dbReference>
<reference evidence="13" key="2">
    <citation type="submission" date="2020-09" db="EMBL/GenBank/DDBJ databases">
        <authorList>
            <person name="Sun Q."/>
            <person name="Zhou Y."/>
        </authorList>
    </citation>
    <scope>NUCLEOTIDE SEQUENCE</scope>
    <source>
        <strain evidence="13">CGMCC 1.15360</strain>
    </source>
</reference>
<dbReference type="InterPro" id="IPR051804">
    <property type="entry name" value="Carb_Metab_Reg_Kinase/Isom"/>
</dbReference>
<comment type="similarity">
    <text evidence="2">Belongs to the ROK (NagC/XylR) family.</text>
</comment>
<keyword evidence="7" id="KW-0862">Zinc</keyword>
<keyword evidence="9" id="KW-0460">Magnesium</keyword>
<protein>
    <recommendedName>
        <fullName evidence="11">fructokinase</fullName>
        <ecNumber evidence="11">2.7.1.4</ecNumber>
    </recommendedName>
</protein>
<dbReference type="EC" id="2.7.1.4" evidence="11"/>
<evidence type="ECO:0000256" key="3">
    <source>
        <dbReference type="ARBA" id="ARBA00022679"/>
    </source>
</evidence>
<keyword evidence="8" id="KW-0067">ATP-binding</keyword>
<dbReference type="GO" id="GO:0005524">
    <property type="term" value="F:ATP binding"/>
    <property type="evidence" value="ECO:0007669"/>
    <property type="project" value="UniProtKB-KW"/>
</dbReference>
<dbReference type="GO" id="GO:0046872">
    <property type="term" value="F:metal ion binding"/>
    <property type="evidence" value="ECO:0007669"/>
    <property type="project" value="UniProtKB-KW"/>
</dbReference>
<name>A0A916YY39_9SPHN</name>
<evidence type="ECO:0000256" key="5">
    <source>
        <dbReference type="ARBA" id="ARBA00022741"/>
    </source>
</evidence>
<dbReference type="SUPFAM" id="SSF53067">
    <property type="entry name" value="Actin-like ATPase domain"/>
    <property type="match status" value="1"/>
</dbReference>
<evidence type="ECO:0000256" key="8">
    <source>
        <dbReference type="ARBA" id="ARBA00022840"/>
    </source>
</evidence>
<keyword evidence="4" id="KW-0479">Metal-binding</keyword>
<evidence type="ECO:0000256" key="2">
    <source>
        <dbReference type="ARBA" id="ARBA00006479"/>
    </source>
</evidence>
<keyword evidence="14" id="KW-1185">Reference proteome</keyword>